<keyword evidence="2" id="KW-1185">Reference proteome</keyword>
<dbReference type="AlphaFoldDB" id="A0A9N7VWJ3"/>
<proteinExistence type="predicted"/>
<organism evidence="1 2">
    <name type="scientific">Pleuronectes platessa</name>
    <name type="common">European plaice</name>
    <dbReference type="NCBI Taxonomy" id="8262"/>
    <lineage>
        <taxon>Eukaryota</taxon>
        <taxon>Metazoa</taxon>
        <taxon>Chordata</taxon>
        <taxon>Craniata</taxon>
        <taxon>Vertebrata</taxon>
        <taxon>Euteleostomi</taxon>
        <taxon>Actinopterygii</taxon>
        <taxon>Neopterygii</taxon>
        <taxon>Teleostei</taxon>
        <taxon>Neoteleostei</taxon>
        <taxon>Acanthomorphata</taxon>
        <taxon>Carangaria</taxon>
        <taxon>Pleuronectiformes</taxon>
        <taxon>Pleuronectoidei</taxon>
        <taxon>Pleuronectidae</taxon>
        <taxon>Pleuronectes</taxon>
    </lineage>
</organism>
<comment type="caution">
    <text evidence="1">The sequence shown here is derived from an EMBL/GenBank/DDBJ whole genome shotgun (WGS) entry which is preliminary data.</text>
</comment>
<dbReference type="Proteomes" id="UP001153269">
    <property type="component" value="Unassembled WGS sequence"/>
</dbReference>
<sequence>MKRREDVVDAVFPDAESWYCNPYQDYADSVFVHMQNLSLRRQANILLAVYIPDRRDHCLSELMQLPGDVREPSKSLLERFVVLMYGRTSGAMEVNEARKQLFT</sequence>
<protein>
    <submittedName>
        <fullName evidence="1">Uncharacterized protein</fullName>
    </submittedName>
</protein>
<accession>A0A9N7VWJ3</accession>
<reference evidence="1" key="1">
    <citation type="submission" date="2020-03" db="EMBL/GenBank/DDBJ databases">
        <authorList>
            <person name="Weist P."/>
        </authorList>
    </citation>
    <scope>NUCLEOTIDE SEQUENCE</scope>
</reference>
<evidence type="ECO:0000313" key="1">
    <source>
        <dbReference type="EMBL" id="CAB1458359.1"/>
    </source>
</evidence>
<dbReference type="EMBL" id="CADEAL010004384">
    <property type="protein sequence ID" value="CAB1458359.1"/>
    <property type="molecule type" value="Genomic_DNA"/>
</dbReference>
<name>A0A9N7VWJ3_PLEPL</name>
<gene>
    <name evidence="1" type="ORF">PLEPLA_LOCUS46189</name>
</gene>
<evidence type="ECO:0000313" key="2">
    <source>
        <dbReference type="Proteomes" id="UP001153269"/>
    </source>
</evidence>